<dbReference type="Proteomes" id="UP001211907">
    <property type="component" value="Unassembled WGS sequence"/>
</dbReference>
<evidence type="ECO:0000256" key="2">
    <source>
        <dbReference type="ARBA" id="ARBA00008000"/>
    </source>
</evidence>
<dbReference type="PROSITE" id="PS51387">
    <property type="entry name" value="FAD_PCMH"/>
    <property type="match status" value="1"/>
</dbReference>
<dbReference type="Gene3D" id="3.30.43.10">
    <property type="entry name" value="Uridine Diphospho-n-acetylenolpyruvylglucosamine Reductase, domain 2"/>
    <property type="match status" value="1"/>
</dbReference>
<dbReference type="EMBL" id="JADGJH010001227">
    <property type="protein sequence ID" value="KAJ3116468.1"/>
    <property type="molecule type" value="Genomic_DNA"/>
</dbReference>
<feature type="domain" description="FAD-binding PCMH-type" evidence="8">
    <location>
        <begin position="106"/>
        <end position="285"/>
    </location>
</feature>
<protein>
    <recommendedName>
        <fullName evidence="6">D-lactate dehydrogenase (cytochrome)</fullName>
        <ecNumber evidence="6">1.1.2.4</ecNumber>
    </recommendedName>
</protein>
<evidence type="ECO:0000256" key="4">
    <source>
        <dbReference type="ARBA" id="ARBA00022827"/>
    </source>
</evidence>
<comment type="caution">
    <text evidence="9">The sequence shown here is derived from an EMBL/GenBank/DDBJ whole genome shotgun (WGS) entry which is preliminary data.</text>
</comment>
<evidence type="ECO:0000256" key="1">
    <source>
        <dbReference type="ARBA" id="ARBA00001974"/>
    </source>
</evidence>
<evidence type="ECO:0000259" key="8">
    <source>
        <dbReference type="PROSITE" id="PS51387"/>
    </source>
</evidence>
<comment type="cofactor">
    <cofactor evidence="1">
        <name>FAD</name>
        <dbReference type="ChEBI" id="CHEBI:57692"/>
    </cofactor>
</comment>
<dbReference type="Gene3D" id="3.30.70.2190">
    <property type="match status" value="1"/>
</dbReference>
<accession>A0AAD5XGF9</accession>
<dbReference type="GO" id="GO:0004458">
    <property type="term" value="F:D-lactate dehydrogenase (cytochrome) activity"/>
    <property type="evidence" value="ECO:0007669"/>
    <property type="project" value="UniProtKB-EC"/>
</dbReference>
<evidence type="ECO:0000256" key="7">
    <source>
        <dbReference type="ARBA" id="ARBA00051436"/>
    </source>
</evidence>
<evidence type="ECO:0000256" key="6">
    <source>
        <dbReference type="ARBA" id="ARBA00038897"/>
    </source>
</evidence>
<evidence type="ECO:0000256" key="5">
    <source>
        <dbReference type="ARBA" id="ARBA00023002"/>
    </source>
</evidence>
<comment type="similarity">
    <text evidence="2">Belongs to the FAD-binding oxidoreductase/transferase type 4 family.</text>
</comment>
<dbReference type="Gene3D" id="3.30.465.10">
    <property type="match status" value="1"/>
</dbReference>
<dbReference type="Gene3D" id="1.10.45.10">
    <property type="entry name" value="Vanillyl-alcohol Oxidase, Chain A, domain 4"/>
    <property type="match status" value="1"/>
</dbReference>
<dbReference type="AlphaFoldDB" id="A0AAD5XGF9"/>
<keyword evidence="4" id="KW-0274">FAD</keyword>
<dbReference type="FunFam" id="3.30.43.10:FF:000002">
    <property type="entry name" value="D-2-hydroxyglutarate dehydrogenase, mitochondrial"/>
    <property type="match status" value="1"/>
</dbReference>
<dbReference type="InterPro" id="IPR016167">
    <property type="entry name" value="FAD-bd_PCMH_sub1"/>
</dbReference>
<dbReference type="InterPro" id="IPR016166">
    <property type="entry name" value="FAD-bd_PCMH"/>
</dbReference>
<dbReference type="FunFam" id="3.30.70.2190:FF:000001">
    <property type="entry name" value="D-2-hydroxyglutarate dehydrogenase mitochondrial"/>
    <property type="match status" value="1"/>
</dbReference>
<dbReference type="InterPro" id="IPR016171">
    <property type="entry name" value="Vanillyl_alc_oxidase_C-sub2"/>
</dbReference>
<comment type="catalytic activity">
    <reaction evidence="7">
        <text>(R)-lactate + 2 Fe(III)-[cytochrome c] = 2 Fe(II)-[cytochrome c] + pyruvate + 2 H(+)</text>
        <dbReference type="Rhea" id="RHEA:13521"/>
        <dbReference type="Rhea" id="RHEA-COMP:10350"/>
        <dbReference type="Rhea" id="RHEA-COMP:14399"/>
        <dbReference type="ChEBI" id="CHEBI:15361"/>
        <dbReference type="ChEBI" id="CHEBI:15378"/>
        <dbReference type="ChEBI" id="CHEBI:16004"/>
        <dbReference type="ChEBI" id="CHEBI:29033"/>
        <dbReference type="ChEBI" id="CHEBI:29034"/>
        <dbReference type="EC" id="1.1.2.4"/>
    </reaction>
</comment>
<keyword evidence="5" id="KW-0560">Oxidoreductase</keyword>
<keyword evidence="10" id="KW-1185">Reference proteome</keyword>
<dbReference type="SUPFAM" id="SSF56176">
    <property type="entry name" value="FAD-binding/transporter-associated domain-like"/>
    <property type="match status" value="1"/>
</dbReference>
<dbReference type="Pfam" id="PF02913">
    <property type="entry name" value="FAD-oxidase_C"/>
    <property type="match status" value="1"/>
</dbReference>
<dbReference type="InterPro" id="IPR004113">
    <property type="entry name" value="FAD-bd_oxidored_4_C"/>
</dbReference>
<dbReference type="InterPro" id="IPR006094">
    <property type="entry name" value="Oxid_FAD_bind_N"/>
</dbReference>
<dbReference type="InterPro" id="IPR016164">
    <property type="entry name" value="FAD-linked_Oxase-like_C"/>
</dbReference>
<dbReference type="Gene3D" id="3.30.70.2740">
    <property type="match status" value="1"/>
</dbReference>
<keyword evidence="3" id="KW-0285">Flavoprotein</keyword>
<organism evidence="9 10">
    <name type="scientific">Physocladia obscura</name>
    <dbReference type="NCBI Taxonomy" id="109957"/>
    <lineage>
        <taxon>Eukaryota</taxon>
        <taxon>Fungi</taxon>
        <taxon>Fungi incertae sedis</taxon>
        <taxon>Chytridiomycota</taxon>
        <taxon>Chytridiomycota incertae sedis</taxon>
        <taxon>Chytridiomycetes</taxon>
        <taxon>Chytridiales</taxon>
        <taxon>Chytriomycetaceae</taxon>
        <taxon>Physocladia</taxon>
    </lineage>
</organism>
<evidence type="ECO:0000313" key="9">
    <source>
        <dbReference type="EMBL" id="KAJ3116468.1"/>
    </source>
</evidence>
<sequence length="550" mass="59560">MLVQKLQYGMSLIKTNSIPNNHLLIQIPTTAFRCGFSTSSAVNNANVKAIPATGERLGIRRNARFSELNDADIDMFRAILSENSATAVLTDAADVASFNEDWTRKYRGSSRVVLKPKTAQQVSQILKYANSRSLAVTTQGGNTGLVGGSVPVFDEIVLSTSNMNKILNFDEMAGILTAQAGCILESLDVWLAEKGYIMPLDLGAKGTCQIGGNVATNAGGLRFLRYGSLHGTVLNLEVVKADGTIMNLGQPLRKDNTGYDLKHLFIGSEGTLGVITSISILTPRKPTAVNVAVLALPNFEAVQKTFNLARKSLTEILSAFEFWDAACAKLVHKHITNSRNPFDSSTTPPPFYVLIETSGSSVEHDTEKLSAFLDTVFTESIAIDGVLAESDTQRSQLWAFRESIPEACAKDGKGGNLKYDISVPVAQMYDVVNVLRDRLASRGLYDPIDKAGEIREGSVVGFGHFGDGNLHLNITGANWDTAVDQAVEPFVYEWVQKNHGSISAEHGLGVMKAPYIGYSKSPEAVATMHSIKALFDPKGILNPYKYLSSQ</sequence>
<dbReference type="PANTHER" id="PTHR43716:SF1">
    <property type="entry name" value="D-2-HYDROXYGLUTARATE DEHYDROGENASE, MITOCHONDRIAL"/>
    <property type="match status" value="1"/>
</dbReference>
<evidence type="ECO:0000256" key="3">
    <source>
        <dbReference type="ARBA" id="ARBA00022630"/>
    </source>
</evidence>
<dbReference type="FunFam" id="3.30.465.10:FF:000001">
    <property type="entry name" value="D-2-hydroxyglutarate dehydrogenase, mitochondrial"/>
    <property type="match status" value="1"/>
</dbReference>
<dbReference type="GO" id="GO:0071949">
    <property type="term" value="F:FAD binding"/>
    <property type="evidence" value="ECO:0007669"/>
    <property type="project" value="InterPro"/>
</dbReference>
<dbReference type="InterPro" id="IPR036318">
    <property type="entry name" value="FAD-bd_PCMH-like_sf"/>
</dbReference>
<dbReference type="InterPro" id="IPR016169">
    <property type="entry name" value="FAD-bd_PCMH_sub2"/>
</dbReference>
<gene>
    <name evidence="9" type="ORF">HK100_001057</name>
</gene>
<dbReference type="GO" id="GO:0005739">
    <property type="term" value="C:mitochondrion"/>
    <property type="evidence" value="ECO:0007669"/>
    <property type="project" value="TreeGrafter"/>
</dbReference>
<dbReference type="EC" id="1.1.2.4" evidence="6"/>
<name>A0AAD5XGF9_9FUNG</name>
<proteinExistence type="inferred from homology"/>
<dbReference type="FunFam" id="1.10.45.10:FF:000001">
    <property type="entry name" value="D-lactate dehydrogenase mitochondrial"/>
    <property type="match status" value="1"/>
</dbReference>
<dbReference type="InterPro" id="IPR051264">
    <property type="entry name" value="FAD-oxidored/transferase_4"/>
</dbReference>
<dbReference type="SUPFAM" id="SSF55103">
    <property type="entry name" value="FAD-linked oxidases, C-terminal domain"/>
    <property type="match status" value="1"/>
</dbReference>
<reference evidence="9" key="1">
    <citation type="submission" date="2020-05" db="EMBL/GenBank/DDBJ databases">
        <title>Phylogenomic resolution of chytrid fungi.</title>
        <authorList>
            <person name="Stajich J.E."/>
            <person name="Amses K."/>
            <person name="Simmons R."/>
            <person name="Seto K."/>
            <person name="Myers J."/>
            <person name="Bonds A."/>
            <person name="Quandt C.A."/>
            <person name="Barry K."/>
            <person name="Liu P."/>
            <person name="Grigoriev I."/>
            <person name="Longcore J.E."/>
            <person name="James T.Y."/>
        </authorList>
    </citation>
    <scope>NUCLEOTIDE SEQUENCE</scope>
    <source>
        <strain evidence="9">JEL0513</strain>
    </source>
</reference>
<dbReference type="FunFam" id="3.30.70.2740:FF:000002">
    <property type="entry name" value="D-2-hydroxyglutarate dehydrogenase mitochondrial"/>
    <property type="match status" value="1"/>
</dbReference>
<dbReference type="PANTHER" id="PTHR43716">
    <property type="entry name" value="D-2-HYDROXYGLUTARATE DEHYDROGENASE, MITOCHONDRIAL"/>
    <property type="match status" value="1"/>
</dbReference>
<evidence type="ECO:0000313" key="10">
    <source>
        <dbReference type="Proteomes" id="UP001211907"/>
    </source>
</evidence>
<dbReference type="Pfam" id="PF01565">
    <property type="entry name" value="FAD_binding_4"/>
    <property type="match status" value="1"/>
</dbReference>